<keyword evidence="15" id="KW-0862">Zinc</keyword>
<dbReference type="FunFam" id="3.80.10.10:FF:000111">
    <property type="entry name" value="LRR receptor-like serine/threonine-protein kinase ERECTA"/>
    <property type="match status" value="1"/>
</dbReference>
<dbReference type="FunFam" id="3.30.200.20:FF:000432">
    <property type="entry name" value="LRR receptor-like serine/threonine-protein kinase EFR"/>
    <property type="match status" value="1"/>
</dbReference>
<dbReference type="PROSITE" id="PS00108">
    <property type="entry name" value="PROTEIN_KINASE_ST"/>
    <property type="match status" value="1"/>
</dbReference>
<dbReference type="InterPro" id="IPR011009">
    <property type="entry name" value="Kinase-like_dom_sf"/>
</dbReference>
<evidence type="ECO:0000256" key="10">
    <source>
        <dbReference type="ARBA" id="ARBA00022777"/>
    </source>
</evidence>
<feature type="compositionally biased region" description="Basic and acidic residues" evidence="17">
    <location>
        <begin position="224"/>
        <end position="233"/>
    </location>
</feature>
<dbReference type="PROSITE" id="PS51450">
    <property type="entry name" value="LRR"/>
    <property type="match status" value="1"/>
</dbReference>
<evidence type="ECO:0000256" key="4">
    <source>
        <dbReference type="ARBA" id="ARBA00022614"/>
    </source>
</evidence>
<dbReference type="Gene3D" id="4.10.60.10">
    <property type="entry name" value="Zinc finger, CCHC-type"/>
    <property type="match status" value="1"/>
</dbReference>
<keyword evidence="5" id="KW-0808">Transferase</keyword>
<evidence type="ECO:0000256" key="12">
    <source>
        <dbReference type="ARBA" id="ARBA00022989"/>
    </source>
</evidence>
<keyword evidence="9" id="KW-0645">Protease</keyword>
<dbReference type="GO" id="GO:0016020">
    <property type="term" value="C:membrane"/>
    <property type="evidence" value="ECO:0007669"/>
    <property type="project" value="UniProtKB-SubCell"/>
</dbReference>
<dbReference type="GO" id="GO:0015074">
    <property type="term" value="P:DNA integration"/>
    <property type="evidence" value="ECO:0007669"/>
    <property type="project" value="InterPro"/>
</dbReference>
<organism evidence="22">
    <name type="scientific">Fagus sylvatica</name>
    <name type="common">Beechnut</name>
    <dbReference type="NCBI Taxonomy" id="28930"/>
    <lineage>
        <taxon>Eukaryota</taxon>
        <taxon>Viridiplantae</taxon>
        <taxon>Streptophyta</taxon>
        <taxon>Embryophyta</taxon>
        <taxon>Tracheophyta</taxon>
        <taxon>Spermatophyta</taxon>
        <taxon>Magnoliopsida</taxon>
        <taxon>eudicotyledons</taxon>
        <taxon>Gunneridae</taxon>
        <taxon>Pentapetalae</taxon>
        <taxon>rosids</taxon>
        <taxon>fabids</taxon>
        <taxon>Fagales</taxon>
        <taxon>Fagaceae</taxon>
        <taxon>Fagus</taxon>
    </lineage>
</organism>
<dbReference type="Pfam" id="PF13976">
    <property type="entry name" value="gag_pre-integrs"/>
    <property type="match status" value="1"/>
</dbReference>
<dbReference type="InterPro" id="IPR013103">
    <property type="entry name" value="RVT_2"/>
</dbReference>
<evidence type="ECO:0000256" key="15">
    <source>
        <dbReference type="PROSITE-ProRule" id="PRU00047"/>
    </source>
</evidence>
<feature type="domain" description="Protein kinase" evidence="19">
    <location>
        <begin position="1535"/>
        <end position="1867"/>
    </location>
</feature>
<dbReference type="Gene3D" id="1.10.510.10">
    <property type="entry name" value="Transferase(Phosphotransferase) domain 1"/>
    <property type="match status" value="1"/>
</dbReference>
<dbReference type="InterPro" id="IPR036397">
    <property type="entry name" value="RNaseH_sf"/>
</dbReference>
<dbReference type="InterPro" id="IPR001878">
    <property type="entry name" value="Znf_CCHC"/>
</dbReference>
<dbReference type="PROSITE" id="PS50011">
    <property type="entry name" value="PROTEIN_KINASE_DOM"/>
    <property type="match status" value="1"/>
</dbReference>
<dbReference type="PROSITE" id="PS00107">
    <property type="entry name" value="PROTEIN_KINASE_ATP"/>
    <property type="match status" value="1"/>
</dbReference>
<evidence type="ECO:0000256" key="6">
    <source>
        <dbReference type="ARBA" id="ARBA00022692"/>
    </source>
</evidence>
<keyword evidence="15" id="KW-0863">Zinc-finger</keyword>
<comment type="similarity">
    <text evidence="2">Belongs to the RLP family.</text>
</comment>
<dbReference type="InterPro" id="IPR054722">
    <property type="entry name" value="PolX-like_BBD"/>
</dbReference>
<keyword evidence="12 18" id="KW-1133">Transmembrane helix</keyword>
<feature type="domain" description="CCHC-type" evidence="20">
    <location>
        <begin position="259"/>
        <end position="273"/>
    </location>
</feature>
<dbReference type="GO" id="GO:0004190">
    <property type="term" value="F:aspartic-type endopeptidase activity"/>
    <property type="evidence" value="ECO:0007669"/>
    <property type="project" value="UniProtKB-KW"/>
</dbReference>
<comment type="subcellular location">
    <subcellularLocation>
        <location evidence="1">Membrane</location>
        <topology evidence="1">Single-pass membrane protein</topology>
    </subcellularLocation>
</comment>
<dbReference type="EMBL" id="OIVN01004168">
    <property type="protein sequence ID" value="SPD15827.1"/>
    <property type="molecule type" value="Genomic_DNA"/>
</dbReference>
<dbReference type="Pfam" id="PF14223">
    <property type="entry name" value="Retrotran_gag_2"/>
    <property type="match status" value="1"/>
</dbReference>
<dbReference type="GO" id="GO:0008270">
    <property type="term" value="F:zinc ion binding"/>
    <property type="evidence" value="ECO:0007669"/>
    <property type="project" value="UniProtKB-KW"/>
</dbReference>
<evidence type="ECO:0000313" key="22">
    <source>
        <dbReference type="EMBL" id="SPD15827.1"/>
    </source>
</evidence>
<dbReference type="InterPro" id="IPR025724">
    <property type="entry name" value="GAG-pre-integrase_dom"/>
</dbReference>
<dbReference type="Pfam" id="PF22936">
    <property type="entry name" value="Pol_BBD"/>
    <property type="match status" value="1"/>
</dbReference>
<dbReference type="InterPro" id="IPR036875">
    <property type="entry name" value="Znf_CCHC_sf"/>
</dbReference>
<dbReference type="InterPro" id="IPR001245">
    <property type="entry name" value="Ser-Thr/Tyr_kinase_cat_dom"/>
</dbReference>
<feature type="transmembrane region" description="Helical" evidence="18">
    <location>
        <begin position="1480"/>
        <end position="1502"/>
    </location>
</feature>
<gene>
    <name evidence="22" type="ORF">FSB_LOCUS43709</name>
</gene>
<evidence type="ECO:0000259" key="20">
    <source>
        <dbReference type="PROSITE" id="PS50158"/>
    </source>
</evidence>
<evidence type="ECO:0000256" key="17">
    <source>
        <dbReference type="SAM" id="MobiDB-lite"/>
    </source>
</evidence>
<dbReference type="Pfam" id="PF07727">
    <property type="entry name" value="RVT_2"/>
    <property type="match status" value="1"/>
</dbReference>
<dbReference type="Pfam" id="PF00098">
    <property type="entry name" value="zf-CCHC"/>
    <property type="match status" value="1"/>
</dbReference>
<dbReference type="PROSITE" id="PS50158">
    <property type="entry name" value="ZF_CCHC"/>
    <property type="match status" value="1"/>
</dbReference>
<evidence type="ECO:0000256" key="9">
    <source>
        <dbReference type="ARBA" id="ARBA00022750"/>
    </source>
</evidence>
<dbReference type="SMART" id="SM00220">
    <property type="entry name" value="S_TKc"/>
    <property type="match status" value="1"/>
</dbReference>
<name>A0A2N9HNS9_FAGSY</name>
<sequence length="1874" mass="211789">MGDLQVVGGIKKLNNKNYNTWATCIESYLQGQDLWEVVGGSEVTQPAVEDASGTLRKWKIKAGKAMFALKTTIEEEMLEHIRDAKTPKEAWDTFVTLFSKKNDTRLQLLENELLSMAQRDMTIAQYFHKVKAICREISQLDPTAPIGESRIKRIIIHGLRPEYRGFVTAIQGWPTQPSLVEFENLLADQEAMAKQMGGVSLKGEEEALYTSKTRGTFKRNTGSESKKDGDKVKSHQGKGGSHPGGVSKNRGNSRKFDGKCYNCGKMGHMAKDCWTKKKPVESNTATSSSKENSEDGWDAEALFAMEEEELALTVTTPEQIDYKNDWIVDSGCSNHMTGDKHKLQNLSEYKGGRVVVTADNSRLPIAHIGKTIVTPRYNSNQVPLQDVYHVPGMKKNLLSVAQLTLSGHYVLFGPQDVKVYRDLKISETPIMEGQRLESVYVMSAESAYVDRTRKNETTDLWHMRLGHVSYSKLSVMVKKSMLKGLPQLDVRTDTVCAGCQYGKAHQLPYKESKFKAKEPLELVHSDVFGPVKQPSIGGMRYMVTFIDDFSRYVWVFFMKEKSDTFSKFKEFRESAEGEVGKKIGCLRTDNGGEYSSSEFSQYLRECRIRHQYTCANTPQQNGIAERKNRHLAEVCRSMLHAKNVPGRFWAEAMRTAAFLAIFEYLAVYVMYLFLIIYGASLTRKLLDVSLWDTTARERGGNVAIQRVEDATLHEMWCSMKHLLGGPQRRRCCQTPENLETSSNKRWGSILFNSNQVQMNQEIQMAMMSNKEWLRILGKLACINNQTKKVGLLKQKNSTPQSQLRRSTRTRRPNPKYANAAIVEEATIIEPETFEEASQSSEWMKAMEEEIHALKQNQTWDLMPKPRDVKPISCKWVYKIKRRPDGSIERYKARLVARGFSQQYGLDYDETFSPVAKLTTVRVLLALAANKDWNLWQMDVKNAFLHGELDREIYMIQPMGFQNQDHPEYVCKLRKALYGLKQAPRAWYGKIAEFLTQSGYSVTPADTSLFVKANEGKLAIVLVYVDDLVITGDDEEEILRTKENLSVRFQMKELGQLKHFLGLEVDRTREGIFLCQQKYSKDLLKRFGMLECKPISKPMEPNAKMCAHEGKDLEDATMYRQLVGSLIYLTLTRPDISYAVSVMSRYMQNPKKPHLEAVRRILRYVKSTIDYGLLYKKGEDCKLVGYCDADYAGDHDTRRSTTGYVFKLGSGTISWCSKRQPTVSLSTTEAEYRAAAMAAQESTWLMQLMRDLHQPIDYAVSLHCDNQSAIRLAENPEFHARTKHVENNLEGSIPSSFGNCKYLQILDISTNNLSGVIPISRFPQILELWLAQNLFNGTLPVEVGNLKNILELDVSENNLSGEIPRTISDCLTLKNLYLQGNSFQGTLPPSWASLRGLQELDLSRNNLSGSIPKDLHNLSLLYLNLSFNNLEGEVPTEGVFRNASIISVTGNKKLCGGIPELQLQACDIKVKKRGKSHALKLTVIIVCGILCFLLSSLFLVLYWRRKSKKKSSSTLSNTELISKVSYKKLYQVTGGFSPNNLIGSGGFGSVYKGNGIIDQEEMIIAVKVLNLQQKGASKSFIAECNVLRNIRHRNLVKTLTCCASIDYKGNEFKAIVFEFMANGSLENWLHPNIDNENQSRNLNLLQRLIIAIDVASALHYLHEHCKRPIIHCDLKPSNVLLDNDMIAHVSDFGLARLLSATNDVSQNQTSTVGIKGSIGYAAPEYGMGGEASKQGDVYSYGILVLEMFTGRRPTDKMFKDGFNLHNFVRMALPERLVQIVDPNLSTREVEETAPATEIDNDDNDDHNNIEAEEENNHIENLSRMNANMHNCLLSVFKVGLACSMESPKERINMEDVTRELYKIKNAFLGIGIHGR</sequence>
<dbReference type="SUPFAM" id="SSF53098">
    <property type="entry name" value="Ribonuclease H-like"/>
    <property type="match status" value="1"/>
</dbReference>
<keyword evidence="13 18" id="KW-0472">Membrane</keyword>
<accession>A0A2N9HNS9</accession>
<dbReference type="InterPro" id="IPR043502">
    <property type="entry name" value="DNA/RNA_pol_sf"/>
</dbReference>
<dbReference type="Gene3D" id="3.80.10.10">
    <property type="entry name" value="Ribonuclease Inhibitor"/>
    <property type="match status" value="1"/>
</dbReference>
<dbReference type="InterPro" id="IPR008271">
    <property type="entry name" value="Ser/Thr_kinase_AS"/>
</dbReference>
<keyword evidence="9" id="KW-0378">Hydrolase</keyword>
<dbReference type="InterPro" id="IPR001584">
    <property type="entry name" value="Integrase_cat-core"/>
</dbReference>
<protein>
    <recommendedName>
        <fullName evidence="23">Protein kinase domain-containing protein</fullName>
    </recommendedName>
</protein>
<feature type="compositionally biased region" description="Polar residues" evidence="17">
    <location>
        <begin position="210"/>
        <end position="223"/>
    </location>
</feature>
<dbReference type="SUPFAM" id="SSF56112">
    <property type="entry name" value="Protein kinase-like (PK-like)"/>
    <property type="match status" value="1"/>
</dbReference>
<keyword evidence="8 16" id="KW-0547">Nucleotide-binding</keyword>
<dbReference type="Pfam" id="PF13855">
    <property type="entry name" value="LRR_8"/>
    <property type="match status" value="1"/>
</dbReference>
<feature type="domain" description="Integrase catalytic" evidence="21">
    <location>
        <begin position="515"/>
        <end position="689"/>
    </location>
</feature>
<evidence type="ECO:0000256" key="16">
    <source>
        <dbReference type="PROSITE-ProRule" id="PRU10141"/>
    </source>
</evidence>
<dbReference type="InterPro" id="IPR017441">
    <property type="entry name" value="Protein_kinase_ATP_BS"/>
</dbReference>
<evidence type="ECO:0000256" key="8">
    <source>
        <dbReference type="ARBA" id="ARBA00022741"/>
    </source>
</evidence>
<evidence type="ECO:0000256" key="18">
    <source>
        <dbReference type="SAM" id="Phobius"/>
    </source>
</evidence>
<proteinExistence type="inferred from homology"/>
<keyword evidence="9" id="KW-0064">Aspartyl protease</keyword>
<dbReference type="Pfam" id="PF07714">
    <property type="entry name" value="PK_Tyr_Ser-Thr"/>
    <property type="match status" value="1"/>
</dbReference>
<keyword evidence="11 16" id="KW-0067">ATP-binding</keyword>
<dbReference type="PANTHER" id="PTHR27008:SF592">
    <property type="entry name" value="LEUCINE-RICH REPEAT RECEPTOR-LIKE PROTEIN KINASE FAMILY PROTEIN-RELATED"/>
    <property type="match status" value="1"/>
</dbReference>
<evidence type="ECO:0000256" key="7">
    <source>
        <dbReference type="ARBA" id="ARBA00022737"/>
    </source>
</evidence>
<dbReference type="InterPro" id="IPR012337">
    <property type="entry name" value="RNaseH-like_sf"/>
</dbReference>
<dbReference type="InterPro" id="IPR000719">
    <property type="entry name" value="Prot_kinase_dom"/>
</dbReference>
<evidence type="ECO:0000256" key="2">
    <source>
        <dbReference type="ARBA" id="ARBA00009592"/>
    </source>
</evidence>
<dbReference type="GO" id="GO:0003676">
    <property type="term" value="F:nucleic acid binding"/>
    <property type="evidence" value="ECO:0007669"/>
    <property type="project" value="InterPro"/>
</dbReference>
<evidence type="ECO:0000256" key="1">
    <source>
        <dbReference type="ARBA" id="ARBA00004167"/>
    </source>
</evidence>
<dbReference type="InterPro" id="IPR001611">
    <property type="entry name" value="Leu-rich_rpt"/>
</dbReference>
<dbReference type="Gene3D" id="3.30.200.20">
    <property type="entry name" value="Phosphorylase Kinase, domain 1"/>
    <property type="match status" value="1"/>
</dbReference>
<evidence type="ECO:0000256" key="3">
    <source>
        <dbReference type="ARBA" id="ARBA00022527"/>
    </source>
</evidence>
<dbReference type="Pfam" id="PF00560">
    <property type="entry name" value="LRR_1"/>
    <property type="match status" value="1"/>
</dbReference>
<keyword evidence="6 18" id="KW-0812">Transmembrane</keyword>
<dbReference type="CDD" id="cd09272">
    <property type="entry name" value="RNase_HI_RT_Ty1"/>
    <property type="match status" value="1"/>
</dbReference>
<dbReference type="SUPFAM" id="SSF57756">
    <property type="entry name" value="Retrovirus zinc finger-like domains"/>
    <property type="match status" value="1"/>
</dbReference>
<evidence type="ECO:0000259" key="19">
    <source>
        <dbReference type="PROSITE" id="PS50011"/>
    </source>
</evidence>
<evidence type="ECO:0000259" key="21">
    <source>
        <dbReference type="PROSITE" id="PS50994"/>
    </source>
</evidence>
<keyword evidence="3" id="KW-0723">Serine/threonine-protein kinase</keyword>
<reference evidence="22" key="1">
    <citation type="submission" date="2018-02" db="EMBL/GenBank/DDBJ databases">
        <authorList>
            <person name="Cohen D.B."/>
            <person name="Kent A.D."/>
        </authorList>
    </citation>
    <scope>NUCLEOTIDE SEQUENCE</scope>
</reference>
<dbReference type="PROSITE" id="PS50994">
    <property type="entry name" value="INTEGRASE"/>
    <property type="match status" value="1"/>
</dbReference>
<dbReference type="SMART" id="SM00343">
    <property type="entry name" value="ZnF_C2HC"/>
    <property type="match status" value="1"/>
</dbReference>
<dbReference type="InterPro" id="IPR032675">
    <property type="entry name" value="LRR_dom_sf"/>
</dbReference>
<feature type="region of interest" description="Disordered" evidence="17">
    <location>
        <begin position="210"/>
        <end position="252"/>
    </location>
</feature>
<dbReference type="InterPro" id="IPR051809">
    <property type="entry name" value="Plant_receptor-like_S/T_kinase"/>
</dbReference>
<dbReference type="SUPFAM" id="SSF56672">
    <property type="entry name" value="DNA/RNA polymerases"/>
    <property type="match status" value="1"/>
</dbReference>
<keyword evidence="15" id="KW-0479">Metal-binding</keyword>
<keyword evidence="4" id="KW-0433">Leucine-rich repeat</keyword>
<evidence type="ECO:0000256" key="5">
    <source>
        <dbReference type="ARBA" id="ARBA00022679"/>
    </source>
</evidence>
<keyword evidence="14" id="KW-0325">Glycoprotein</keyword>
<dbReference type="Pfam" id="PF00665">
    <property type="entry name" value="rve"/>
    <property type="match status" value="1"/>
</dbReference>
<dbReference type="GO" id="GO:0004674">
    <property type="term" value="F:protein serine/threonine kinase activity"/>
    <property type="evidence" value="ECO:0007669"/>
    <property type="project" value="UniProtKB-KW"/>
</dbReference>
<keyword evidence="7" id="KW-0677">Repeat</keyword>
<feature type="region of interest" description="Disordered" evidence="17">
    <location>
        <begin position="793"/>
        <end position="814"/>
    </location>
</feature>
<dbReference type="Gene3D" id="3.30.420.10">
    <property type="entry name" value="Ribonuclease H-like superfamily/Ribonuclease H"/>
    <property type="match status" value="1"/>
</dbReference>
<dbReference type="PANTHER" id="PTHR27008">
    <property type="entry name" value="OS04G0122200 PROTEIN"/>
    <property type="match status" value="1"/>
</dbReference>
<evidence type="ECO:0000256" key="11">
    <source>
        <dbReference type="ARBA" id="ARBA00022840"/>
    </source>
</evidence>
<evidence type="ECO:0000256" key="13">
    <source>
        <dbReference type="ARBA" id="ARBA00023136"/>
    </source>
</evidence>
<evidence type="ECO:0000256" key="14">
    <source>
        <dbReference type="ARBA" id="ARBA00023180"/>
    </source>
</evidence>
<dbReference type="SUPFAM" id="SSF52058">
    <property type="entry name" value="L domain-like"/>
    <property type="match status" value="1"/>
</dbReference>
<feature type="binding site" evidence="16">
    <location>
        <position position="1566"/>
    </location>
    <ligand>
        <name>ATP</name>
        <dbReference type="ChEBI" id="CHEBI:30616"/>
    </ligand>
</feature>
<dbReference type="GO" id="GO:0005524">
    <property type="term" value="F:ATP binding"/>
    <property type="evidence" value="ECO:0007669"/>
    <property type="project" value="UniProtKB-UniRule"/>
</dbReference>
<evidence type="ECO:0008006" key="23">
    <source>
        <dbReference type="Google" id="ProtNLM"/>
    </source>
</evidence>
<keyword evidence="10" id="KW-0418">Kinase</keyword>